<dbReference type="PANTHER" id="PTHR34977:SF1">
    <property type="entry name" value="UPF0337 PROTEIN YJBJ"/>
    <property type="match status" value="1"/>
</dbReference>
<dbReference type="AlphaFoldDB" id="A0A0F5JW73"/>
<dbReference type="Pfam" id="PF05532">
    <property type="entry name" value="CsbD"/>
    <property type="match status" value="1"/>
</dbReference>
<dbReference type="EMBL" id="LAQU01000025">
    <property type="protein sequence ID" value="KKB62081.1"/>
    <property type="molecule type" value="Genomic_DNA"/>
</dbReference>
<dbReference type="OrthoDB" id="8637255at2"/>
<evidence type="ECO:0000256" key="1">
    <source>
        <dbReference type="ARBA" id="ARBA00009129"/>
    </source>
</evidence>
<feature type="domain" description="CsbD-like" evidence="2">
    <location>
        <begin position="4"/>
        <end position="55"/>
    </location>
</feature>
<organism evidence="3 4">
    <name type="scientific">Robbsia andropogonis</name>
    <dbReference type="NCBI Taxonomy" id="28092"/>
    <lineage>
        <taxon>Bacteria</taxon>
        <taxon>Pseudomonadati</taxon>
        <taxon>Pseudomonadota</taxon>
        <taxon>Betaproteobacteria</taxon>
        <taxon>Burkholderiales</taxon>
        <taxon>Burkholderiaceae</taxon>
        <taxon>Robbsia</taxon>
    </lineage>
</organism>
<dbReference type="RefSeq" id="WP_024902876.1">
    <property type="nucleotide sequence ID" value="NZ_CADFGU010000002.1"/>
</dbReference>
<protein>
    <recommendedName>
        <fullName evidence="2">CsbD-like domain-containing protein</fullName>
    </recommendedName>
</protein>
<dbReference type="InterPro" id="IPR008462">
    <property type="entry name" value="CsbD"/>
</dbReference>
<comment type="caution">
    <text evidence="3">The sequence shown here is derived from an EMBL/GenBank/DDBJ whole genome shotgun (WGS) entry which is preliminary data.</text>
</comment>
<gene>
    <name evidence="3" type="ORF">WM40_19485</name>
</gene>
<keyword evidence="4" id="KW-1185">Reference proteome</keyword>
<dbReference type="PANTHER" id="PTHR34977">
    <property type="entry name" value="UPF0337 PROTEIN YJBJ"/>
    <property type="match status" value="1"/>
</dbReference>
<dbReference type="SUPFAM" id="SSF69047">
    <property type="entry name" value="Hypothetical protein YjbJ"/>
    <property type="match status" value="1"/>
</dbReference>
<reference evidence="3 4" key="1">
    <citation type="submission" date="2015-03" db="EMBL/GenBank/DDBJ databases">
        <title>Draft Genome Sequence of Burkholderia andropogonis type strain ICMP2807, isolated from Sorghum bicolor.</title>
        <authorList>
            <person name="Lopes-Santos L."/>
            <person name="Castro D.B."/>
            <person name="Ottoboni L.M."/>
            <person name="Park D."/>
            <person name="Weirc B.S."/>
            <person name="Destefano S.A."/>
        </authorList>
    </citation>
    <scope>NUCLEOTIDE SEQUENCE [LARGE SCALE GENOMIC DNA]</scope>
    <source>
        <strain evidence="3 4">ICMP2807</strain>
    </source>
</reference>
<dbReference type="STRING" id="28092.WM40_19485"/>
<sequence>MYEDQAAGTVKNIAGKVQEGIGNVFGDPQTQAEGKLRQVGGAIQQSYGQAVDKVSETTRINPIGSLLIAAGVGFILGKVL</sequence>
<dbReference type="PATRIC" id="fig|28092.6.peg.4570"/>
<dbReference type="Proteomes" id="UP000033618">
    <property type="component" value="Unassembled WGS sequence"/>
</dbReference>
<accession>A0A0F5JW73</accession>
<comment type="similarity">
    <text evidence="1">Belongs to the UPF0337 (CsbD) family.</text>
</comment>
<evidence type="ECO:0000259" key="2">
    <source>
        <dbReference type="Pfam" id="PF05532"/>
    </source>
</evidence>
<evidence type="ECO:0000313" key="3">
    <source>
        <dbReference type="EMBL" id="KKB62081.1"/>
    </source>
</evidence>
<proteinExistence type="inferred from homology"/>
<evidence type="ECO:0000313" key="4">
    <source>
        <dbReference type="Proteomes" id="UP000033618"/>
    </source>
</evidence>
<name>A0A0F5JW73_9BURK</name>
<dbReference type="InterPro" id="IPR050423">
    <property type="entry name" value="UPF0337_stress_rsp"/>
</dbReference>
<dbReference type="InterPro" id="IPR036629">
    <property type="entry name" value="YjbJ_sf"/>
</dbReference>
<dbReference type="Gene3D" id="1.10.1470.10">
    <property type="entry name" value="YjbJ"/>
    <property type="match status" value="1"/>
</dbReference>